<proteinExistence type="predicted"/>
<dbReference type="GeneID" id="4387869"/>
<name>Q2HI14_CHAGB</name>
<accession>Q2HI14</accession>
<dbReference type="RefSeq" id="XP_001219361.1">
    <property type="nucleotide sequence ID" value="XM_001219360.1"/>
</dbReference>
<feature type="compositionally biased region" description="Basic and acidic residues" evidence="1">
    <location>
        <begin position="1"/>
        <end position="21"/>
    </location>
</feature>
<dbReference type="HOGENOM" id="CLU_585256_0_0_1"/>
<evidence type="ECO:0000313" key="2">
    <source>
        <dbReference type="EMBL" id="EAQ91905.1"/>
    </source>
</evidence>
<feature type="region of interest" description="Disordered" evidence="1">
    <location>
        <begin position="1"/>
        <end position="91"/>
    </location>
</feature>
<protein>
    <submittedName>
        <fullName evidence="2">Uncharacterized protein</fullName>
    </submittedName>
</protein>
<dbReference type="VEuPathDB" id="FungiDB:CHGG_00140"/>
<dbReference type="EMBL" id="CH408029">
    <property type="protein sequence ID" value="EAQ91905.1"/>
    <property type="molecule type" value="Genomic_DNA"/>
</dbReference>
<dbReference type="Proteomes" id="UP000001056">
    <property type="component" value="Unassembled WGS sequence"/>
</dbReference>
<organism evidence="2 3">
    <name type="scientific">Chaetomium globosum (strain ATCC 6205 / CBS 148.51 / DSM 1962 / NBRC 6347 / NRRL 1970)</name>
    <name type="common">Soil fungus</name>
    <dbReference type="NCBI Taxonomy" id="306901"/>
    <lineage>
        <taxon>Eukaryota</taxon>
        <taxon>Fungi</taxon>
        <taxon>Dikarya</taxon>
        <taxon>Ascomycota</taxon>
        <taxon>Pezizomycotina</taxon>
        <taxon>Sordariomycetes</taxon>
        <taxon>Sordariomycetidae</taxon>
        <taxon>Sordariales</taxon>
        <taxon>Chaetomiaceae</taxon>
        <taxon>Chaetomium</taxon>
    </lineage>
</organism>
<keyword evidence="3" id="KW-1185">Reference proteome</keyword>
<evidence type="ECO:0000313" key="3">
    <source>
        <dbReference type="Proteomes" id="UP000001056"/>
    </source>
</evidence>
<evidence type="ECO:0000256" key="1">
    <source>
        <dbReference type="SAM" id="MobiDB-lite"/>
    </source>
</evidence>
<feature type="compositionally biased region" description="Polar residues" evidence="1">
    <location>
        <begin position="71"/>
        <end position="91"/>
    </location>
</feature>
<sequence length="467" mass="50922">MIRLRELQRDTGERISPHAESPDSILGDEEPEPDTTGPVAAVNREIEPANVPVSVTVGITPPRATDEHTPESTSGSSDQETPPHQPEANSNFSRFLDKIGLTSTTLGATTWLFIKHAEPISNLYLSRRDTTSRADVHIQTPTTNHVVAPRFILGASLSIVDSALPILSATKGLNDLQILLLSTSLVVLAPLSAEISDVAANAALAMTSMACFTLLPQHLRQPGSLHKEILQEEWTLRNGITMRRIGTLPDGTLEQGVVYQRDNGPQETEFPGKKAHRRRTKHNKMALKTGDVAPEQENAPTVEERVANDSSAFLSAISASHSLALNSPGLWLAHSLSGDLGVGMVTSSSARADVCYAVGLESAAKDEDRVPKNFLFTRGVPEVLTPACECGEGRETAEHLVVWCLAPPLTRRWERTGIRTRRDFYSVLHGINPTTARLARRILDWLMDTGKLPMYSLARRLELETAA</sequence>
<feature type="region of interest" description="Disordered" evidence="1">
    <location>
        <begin position="262"/>
        <end position="283"/>
    </location>
</feature>
<dbReference type="AlphaFoldDB" id="Q2HI14"/>
<gene>
    <name evidence="2" type="ORF">CHGG_00140</name>
</gene>
<dbReference type="InParanoid" id="Q2HI14"/>
<reference evidence="3" key="1">
    <citation type="journal article" date="2015" name="Genome Announc.">
        <title>Draft genome sequence of the cellulolytic fungus Chaetomium globosum.</title>
        <authorList>
            <person name="Cuomo C.A."/>
            <person name="Untereiner W.A."/>
            <person name="Ma L.-J."/>
            <person name="Grabherr M."/>
            <person name="Birren B.W."/>
        </authorList>
    </citation>
    <scope>NUCLEOTIDE SEQUENCE [LARGE SCALE GENOMIC DNA]</scope>
    <source>
        <strain evidence="3">ATCC 6205 / CBS 148.51 / DSM 1962 / NBRC 6347 / NRRL 1970</strain>
    </source>
</reference>
<feature type="compositionally biased region" description="Basic residues" evidence="1">
    <location>
        <begin position="273"/>
        <end position="283"/>
    </location>
</feature>